<dbReference type="GO" id="GO:0043565">
    <property type="term" value="F:sequence-specific DNA binding"/>
    <property type="evidence" value="ECO:0007669"/>
    <property type="project" value="InterPro"/>
</dbReference>
<evidence type="ECO:0000256" key="3">
    <source>
        <dbReference type="ARBA" id="ARBA00023163"/>
    </source>
</evidence>
<dbReference type="RefSeq" id="WP_111294556.1">
    <property type="nucleotide sequence ID" value="NZ_QKZV01000003.1"/>
</dbReference>
<sequence length="297" mass="34423">MHNPTKILKEIIPLTQNDCFTIFAREKQSVDYPLHYHEEIELNFIMNAPKARRVIGDHMGETDNLELVLIGSNLQHGWFNHQCTSKEITEITIQFHPDLFDDNLLKRNQLSYIKNLLQLSSRGILFSKQTASAVKPLLLKLPQKQGFESVLELFTILHQLSTSKNYRLLASNNNLHKIKTNNYGNSRLEAVMEYLNNHFHQPINLADIANIAAMTEVSFSRFFKNRTGQTFIDTLNEIRIGHAARLLIETNLSINEIADKCGYNNMSNFNRAFKKRKQCTPKEFRETYTDFGTKMFI</sequence>
<dbReference type="PANTHER" id="PTHR43280">
    <property type="entry name" value="ARAC-FAMILY TRANSCRIPTIONAL REGULATOR"/>
    <property type="match status" value="1"/>
</dbReference>
<name>A0A2W7S9F1_9BACT</name>
<dbReference type="InterPro" id="IPR018060">
    <property type="entry name" value="HTH_AraC"/>
</dbReference>
<proteinExistence type="predicted"/>
<evidence type="ECO:0000256" key="2">
    <source>
        <dbReference type="ARBA" id="ARBA00023125"/>
    </source>
</evidence>
<evidence type="ECO:0000313" key="5">
    <source>
        <dbReference type="EMBL" id="PZX63717.1"/>
    </source>
</evidence>
<reference evidence="5 6" key="1">
    <citation type="submission" date="2018-06" db="EMBL/GenBank/DDBJ databases">
        <title>Genomic Encyclopedia of Archaeal and Bacterial Type Strains, Phase II (KMG-II): from individual species to whole genera.</title>
        <authorList>
            <person name="Goeker M."/>
        </authorList>
    </citation>
    <scope>NUCLEOTIDE SEQUENCE [LARGE SCALE GENOMIC DNA]</scope>
    <source>
        <strain evidence="5 6">DSM 23241</strain>
    </source>
</reference>
<keyword evidence="2 5" id="KW-0238">DNA-binding</keyword>
<dbReference type="OrthoDB" id="745435at2"/>
<keyword evidence="1" id="KW-0805">Transcription regulation</keyword>
<dbReference type="GO" id="GO:0003700">
    <property type="term" value="F:DNA-binding transcription factor activity"/>
    <property type="evidence" value="ECO:0007669"/>
    <property type="project" value="InterPro"/>
</dbReference>
<evidence type="ECO:0000259" key="4">
    <source>
        <dbReference type="PROSITE" id="PS01124"/>
    </source>
</evidence>
<evidence type="ECO:0000256" key="1">
    <source>
        <dbReference type="ARBA" id="ARBA00023015"/>
    </source>
</evidence>
<dbReference type="InterPro" id="IPR009057">
    <property type="entry name" value="Homeodomain-like_sf"/>
</dbReference>
<protein>
    <submittedName>
        <fullName evidence="5">AraC-like DNA-binding protein</fullName>
    </submittedName>
</protein>
<dbReference type="Proteomes" id="UP000249720">
    <property type="component" value="Unassembled WGS sequence"/>
</dbReference>
<dbReference type="Pfam" id="PF12833">
    <property type="entry name" value="HTH_18"/>
    <property type="match status" value="1"/>
</dbReference>
<dbReference type="SUPFAM" id="SSF46689">
    <property type="entry name" value="Homeodomain-like"/>
    <property type="match status" value="2"/>
</dbReference>
<keyword evidence="6" id="KW-1185">Reference proteome</keyword>
<dbReference type="PANTHER" id="PTHR43280:SF27">
    <property type="entry name" value="TRANSCRIPTIONAL REGULATOR MTLR"/>
    <property type="match status" value="1"/>
</dbReference>
<dbReference type="PROSITE" id="PS00041">
    <property type="entry name" value="HTH_ARAC_FAMILY_1"/>
    <property type="match status" value="1"/>
</dbReference>
<dbReference type="InterPro" id="IPR020449">
    <property type="entry name" value="Tscrpt_reg_AraC-type_HTH"/>
</dbReference>
<feature type="domain" description="HTH araC/xylS-type" evidence="4">
    <location>
        <begin position="189"/>
        <end position="287"/>
    </location>
</feature>
<accession>A0A2W7S9F1</accession>
<gene>
    <name evidence="5" type="ORF">LX80_01375</name>
</gene>
<dbReference type="AlphaFoldDB" id="A0A2W7S9F1"/>
<comment type="caution">
    <text evidence="5">The sequence shown here is derived from an EMBL/GenBank/DDBJ whole genome shotgun (WGS) entry which is preliminary data.</text>
</comment>
<organism evidence="5 6">
    <name type="scientific">Hydrotalea sandarakina</name>
    <dbReference type="NCBI Taxonomy" id="1004304"/>
    <lineage>
        <taxon>Bacteria</taxon>
        <taxon>Pseudomonadati</taxon>
        <taxon>Bacteroidota</taxon>
        <taxon>Chitinophagia</taxon>
        <taxon>Chitinophagales</taxon>
        <taxon>Chitinophagaceae</taxon>
        <taxon>Hydrotalea</taxon>
    </lineage>
</organism>
<dbReference type="EMBL" id="QKZV01000003">
    <property type="protein sequence ID" value="PZX63717.1"/>
    <property type="molecule type" value="Genomic_DNA"/>
</dbReference>
<dbReference type="InterPro" id="IPR018062">
    <property type="entry name" value="HTH_AraC-typ_CS"/>
</dbReference>
<dbReference type="SMART" id="SM00342">
    <property type="entry name" value="HTH_ARAC"/>
    <property type="match status" value="1"/>
</dbReference>
<dbReference type="PRINTS" id="PR00032">
    <property type="entry name" value="HTHARAC"/>
</dbReference>
<dbReference type="PROSITE" id="PS01124">
    <property type="entry name" value="HTH_ARAC_FAMILY_2"/>
    <property type="match status" value="1"/>
</dbReference>
<keyword evidence="3" id="KW-0804">Transcription</keyword>
<dbReference type="Gene3D" id="1.10.10.60">
    <property type="entry name" value="Homeodomain-like"/>
    <property type="match status" value="2"/>
</dbReference>
<evidence type="ECO:0000313" key="6">
    <source>
        <dbReference type="Proteomes" id="UP000249720"/>
    </source>
</evidence>